<sequence>MRRFNISRNQFGNNAFVRQGGIYDNKHLPQSAPTAICVVPYPRNENLVRRPDLMNELNTLLPQASTGCRSAALCGIGGSGKSQIALEYAYQRFHHDTDCSVFWVNAQNEATFLQDYKTIARRFDICEIYLTSIELLRAVRVRIEAQPNWVLILDDADDLRLFDVNQEAEQTRNLVQYIPRASNGTVLWTSRDAHVACILAGPTRHIEVASMSSNEAKELLRITRNLGKSTEEEGDEDEDEAETTALLEKIGWFPLAITQLGAFMRQTSKSTKECLSSLERGQKNWDTSTEGIGKTQVALEAAYRLHAEHPSCSIFWVSTKDAISFENAYYDIGKKLNIEGIDEDEANIKLLVQTALNKESSGTWLLVIDDADALETSRLSHYLPSSPNGSILFVQQKLETPVRLYIPEESIFRIEEITCDEALNLLQKCLKEAQKVETSDIQKLFNFLDKLTSGYERRHRLEEAQKLETELVEARTVIFGDESYVTLARMDNLVRKFQNRGQWKDAEFLELRIIESRKRSLGADDERTLASMEGLALIYKNQGRQEEADKLYMLTRETRKRKLGRLGQSKSLSLTSEPKDLEGDSGYGPASRRATPAAPSVSDLQNGIDDVASPKKSEVKNEISVQLDDTIRSVVTESDDIRSQIPDASTNKGMTGDALISAFLAEQPQFETLCEKALDRMNREVFIKNMSRLLESFHKGLAAEAKSGAERAATGLLRSERSRRQISEQLAAHIDMKQEEARKFYKKDSVVSPSNIQRVERWPSQAVGSLRAGYVPAVDRSRDRDPSRLISEMDSKNTNEPYRFPHISKLKIFLSESKAFQRLQMQFTLMFLSADLRHMLQSIPKENIWLSQEQDVSTSDRLKILVENTTGVTDED</sequence>
<dbReference type="EMBL" id="JAWRVG010000008">
    <property type="protein sequence ID" value="KAK4078768.1"/>
    <property type="molecule type" value="Genomic_DNA"/>
</dbReference>
<accession>A0AAE1M7I6</accession>
<feature type="region of interest" description="Disordered" evidence="1">
    <location>
        <begin position="562"/>
        <end position="615"/>
    </location>
</feature>
<dbReference type="SUPFAM" id="SSF52540">
    <property type="entry name" value="P-loop containing nucleoside triphosphate hydrolases"/>
    <property type="match status" value="2"/>
</dbReference>
<dbReference type="GO" id="GO:0043531">
    <property type="term" value="F:ADP binding"/>
    <property type="evidence" value="ECO:0007669"/>
    <property type="project" value="InterPro"/>
</dbReference>
<dbReference type="InterPro" id="IPR053137">
    <property type="entry name" value="NLR-like"/>
</dbReference>
<dbReference type="Proteomes" id="UP001273209">
    <property type="component" value="Unassembled WGS sequence"/>
</dbReference>
<dbReference type="InterPro" id="IPR049945">
    <property type="entry name" value="AAA_22"/>
</dbReference>
<name>A0AAE1M7I6_9HYPO</name>
<dbReference type="Pfam" id="PF13401">
    <property type="entry name" value="AAA_22"/>
    <property type="match status" value="1"/>
</dbReference>
<keyword evidence="4" id="KW-1185">Reference proteome</keyword>
<evidence type="ECO:0000313" key="4">
    <source>
        <dbReference type="Proteomes" id="UP001273209"/>
    </source>
</evidence>
<dbReference type="Gene3D" id="1.25.40.10">
    <property type="entry name" value="Tetratricopeptide repeat domain"/>
    <property type="match status" value="1"/>
</dbReference>
<gene>
    <name evidence="3" type="ORF">Triagg1_3099</name>
</gene>
<dbReference type="Pfam" id="PF13374">
    <property type="entry name" value="TPR_10"/>
    <property type="match status" value="1"/>
</dbReference>
<dbReference type="InterPro" id="IPR027417">
    <property type="entry name" value="P-loop_NTPase"/>
</dbReference>
<comment type="caution">
    <text evidence="3">The sequence shown here is derived from an EMBL/GenBank/DDBJ whole genome shotgun (WGS) entry which is preliminary data.</text>
</comment>
<dbReference type="PANTHER" id="PTHR46082:SF11">
    <property type="entry name" value="AAA+ ATPASE DOMAIN-CONTAINING PROTEIN-RELATED"/>
    <property type="match status" value="1"/>
</dbReference>
<dbReference type="PANTHER" id="PTHR46082">
    <property type="entry name" value="ATP/GTP-BINDING PROTEIN-RELATED"/>
    <property type="match status" value="1"/>
</dbReference>
<protein>
    <recommendedName>
        <fullName evidence="2">ORC1/DEAH AAA+ ATPase domain-containing protein</fullName>
    </recommendedName>
</protein>
<dbReference type="RefSeq" id="XP_062758166.1">
    <property type="nucleotide sequence ID" value="XM_062897355.1"/>
</dbReference>
<organism evidence="3 4">
    <name type="scientific">Trichoderma aggressivum f. europaeum</name>
    <dbReference type="NCBI Taxonomy" id="173218"/>
    <lineage>
        <taxon>Eukaryota</taxon>
        <taxon>Fungi</taxon>
        <taxon>Dikarya</taxon>
        <taxon>Ascomycota</taxon>
        <taxon>Pezizomycotina</taxon>
        <taxon>Sordariomycetes</taxon>
        <taxon>Hypocreomycetidae</taxon>
        <taxon>Hypocreales</taxon>
        <taxon>Hypocreaceae</taxon>
        <taxon>Trichoderma</taxon>
    </lineage>
</organism>
<reference evidence="3" key="1">
    <citation type="submission" date="2023-11" db="EMBL/GenBank/DDBJ databases">
        <title>The genome sequences of three competitors of mushroom-forming fungi.</title>
        <authorList>
            <person name="Beijen E."/>
            <person name="Ohm R.A."/>
        </authorList>
    </citation>
    <scope>NUCLEOTIDE SEQUENCE</scope>
    <source>
        <strain evidence="3">CBS 100526</strain>
    </source>
</reference>
<feature type="compositionally biased region" description="Low complexity" evidence="1">
    <location>
        <begin position="589"/>
        <end position="600"/>
    </location>
</feature>
<evidence type="ECO:0000256" key="1">
    <source>
        <dbReference type="SAM" id="MobiDB-lite"/>
    </source>
</evidence>
<feature type="domain" description="ORC1/DEAH AAA+ ATPase" evidence="2">
    <location>
        <begin position="67"/>
        <end position="200"/>
    </location>
</feature>
<dbReference type="GeneID" id="87917258"/>
<dbReference type="InterPro" id="IPR011990">
    <property type="entry name" value="TPR-like_helical_dom_sf"/>
</dbReference>
<evidence type="ECO:0000259" key="2">
    <source>
        <dbReference type="Pfam" id="PF13401"/>
    </source>
</evidence>
<dbReference type="AlphaFoldDB" id="A0AAE1M7I6"/>
<dbReference type="Gene3D" id="3.40.50.300">
    <property type="entry name" value="P-loop containing nucleotide triphosphate hydrolases"/>
    <property type="match status" value="2"/>
</dbReference>
<evidence type="ECO:0000313" key="3">
    <source>
        <dbReference type="EMBL" id="KAK4078768.1"/>
    </source>
</evidence>
<proteinExistence type="predicted"/>